<feature type="domain" description="Response regulatory" evidence="5">
    <location>
        <begin position="38"/>
        <end position="155"/>
    </location>
</feature>
<dbReference type="Pfam" id="PF00072">
    <property type="entry name" value="Response_reg"/>
    <property type="match status" value="1"/>
</dbReference>
<dbReference type="EC" id="3.1.4.52" evidence="1"/>
<dbReference type="InterPro" id="IPR052155">
    <property type="entry name" value="Biofilm_reg_signaling"/>
</dbReference>
<evidence type="ECO:0000256" key="4">
    <source>
        <dbReference type="SAM" id="MobiDB-lite"/>
    </source>
</evidence>
<evidence type="ECO:0000259" key="5">
    <source>
        <dbReference type="PROSITE" id="PS50110"/>
    </source>
</evidence>
<evidence type="ECO:0000256" key="2">
    <source>
        <dbReference type="ARBA" id="ARBA00022636"/>
    </source>
</evidence>
<protein>
    <recommendedName>
        <fullName evidence="1">cyclic-guanylate-specific phosphodiesterase</fullName>
        <ecNumber evidence="1">3.1.4.52</ecNumber>
    </recommendedName>
</protein>
<accession>A0A2Z2NXY6</accession>
<evidence type="ECO:0000256" key="3">
    <source>
        <dbReference type="PROSITE-ProRule" id="PRU00169"/>
    </source>
</evidence>
<dbReference type="PANTHER" id="PTHR44757">
    <property type="entry name" value="DIGUANYLATE CYCLASE DGCP"/>
    <property type="match status" value="1"/>
</dbReference>
<dbReference type="NCBIfam" id="TIGR00254">
    <property type="entry name" value="GGDEF"/>
    <property type="match status" value="1"/>
</dbReference>
<dbReference type="CDD" id="cd01948">
    <property type="entry name" value="EAL"/>
    <property type="match status" value="1"/>
</dbReference>
<dbReference type="SUPFAM" id="SSF141868">
    <property type="entry name" value="EAL domain-like"/>
    <property type="match status" value="1"/>
</dbReference>
<dbReference type="CDD" id="cd01949">
    <property type="entry name" value="GGDEF"/>
    <property type="match status" value="1"/>
</dbReference>
<dbReference type="InterPro" id="IPR029787">
    <property type="entry name" value="Nucleotide_cyclase"/>
</dbReference>
<gene>
    <name evidence="8" type="primary">cph2_5</name>
    <name evidence="8" type="ORF">IMCC3135_26450</name>
</gene>
<keyword evidence="9" id="KW-1185">Reference proteome</keyword>
<feature type="region of interest" description="Disordered" evidence="4">
    <location>
        <begin position="1"/>
        <end position="21"/>
    </location>
</feature>
<dbReference type="PANTHER" id="PTHR44757:SF2">
    <property type="entry name" value="BIOFILM ARCHITECTURE MAINTENANCE PROTEIN MBAA"/>
    <property type="match status" value="1"/>
</dbReference>
<feature type="domain" description="GGDEF" evidence="7">
    <location>
        <begin position="195"/>
        <end position="346"/>
    </location>
</feature>
<reference evidence="8 9" key="1">
    <citation type="submission" date="2016-12" db="EMBL/GenBank/DDBJ databases">
        <authorList>
            <person name="Song W.-J."/>
            <person name="Kurnit D.M."/>
        </authorList>
    </citation>
    <scope>NUCLEOTIDE SEQUENCE [LARGE SCALE GENOMIC DNA]</scope>
    <source>
        <strain evidence="8 9">IMCC3135</strain>
    </source>
</reference>
<dbReference type="InterPro" id="IPR011006">
    <property type="entry name" value="CheY-like_superfamily"/>
</dbReference>
<dbReference type="PROSITE" id="PS50883">
    <property type="entry name" value="EAL"/>
    <property type="match status" value="1"/>
</dbReference>
<evidence type="ECO:0000259" key="6">
    <source>
        <dbReference type="PROSITE" id="PS50883"/>
    </source>
</evidence>
<dbReference type="Gene3D" id="3.20.20.450">
    <property type="entry name" value="EAL domain"/>
    <property type="match status" value="1"/>
</dbReference>
<dbReference type="SUPFAM" id="SSF52172">
    <property type="entry name" value="CheY-like"/>
    <property type="match status" value="1"/>
</dbReference>
<dbReference type="EMBL" id="CP018632">
    <property type="protein sequence ID" value="ASJ75345.1"/>
    <property type="molecule type" value="Genomic_DNA"/>
</dbReference>
<dbReference type="AlphaFoldDB" id="A0A2Z2NXY6"/>
<dbReference type="KEGG" id="gai:IMCC3135_26450"/>
<dbReference type="Gene3D" id="3.40.50.2300">
    <property type="match status" value="1"/>
</dbReference>
<dbReference type="InterPro" id="IPR001633">
    <property type="entry name" value="EAL_dom"/>
</dbReference>
<dbReference type="InterPro" id="IPR001789">
    <property type="entry name" value="Sig_transdc_resp-reg_receiver"/>
</dbReference>
<dbReference type="InterPro" id="IPR000160">
    <property type="entry name" value="GGDEF_dom"/>
</dbReference>
<dbReference type="SUPFAM" id="SSF55073">
    <property type="entry name" value="Nucleotide cyclase"/>
    <property type="match status" value="1"/>
</dbReference>
<proteinExistence type="predicted"/>
<dbReference type="Gene3D" id="3.30.70.270">
    <property type="match status" value="1"/>
</dbReference>
<evidence type="ECO:0000256" key="1">
    <source>
        <dbReference type="ARBA" id="ARBA00012282"/>
    </source>
</evidence>
<dbReference type="FunFam" id="3.20.20.450:FF:000001">
    <property type="entry name" value="Cyclic di-GMP phosphodiesterase yahA"/>
    <property type="match status" value="1"/>
</dbReference>
<evidence type="ECO:0000259" key="7">
    <source>
        <dbReference type="PROSITE" id="PS50887"/>
    </source>
</evidence>
<dbReference type="OrthoDB" id="9812260at2"/>
<dbReference type="GO" id="GO:0071111">
    <property type="term" value="F:cyclic-guanylate-specific phosphodiesterase activity"/>
    <property type="evidence" value="ECO:0007669"/>
    <property type="project" value="UniProtKB-EC"/>
</dbReference>
<keyword evidence="3" id="KW-0597">Phosphoprotein</keyword>
<feature type="modified residue" description="4-aspartylphosphate" evidence="3">
    <location>
        <position position="88"/>
    </location>
</feature>
<organism evidence="8 9">
    <name type="scientific">Granulosicoccus antarcticus IMCC3135</name>
    <dbReference type="NCBI Taxonomy" id="1192854"/>
    <lineage>
        <taxon>Bacteria</taxon>
        <taxon>Pseudomonadati</taxon>
        <taxon>Pseudomonadota</taxon>
        <taxon>Gammaproteobacteria</taxon>
        <taxon>Chromatiales</taxon>
        <taxon>Granulosicoccaceae</taxon>
        <taxon>Granulosicoccus</taxon>
    </lineage>
</organism>
<sequence length="613" mass="68583">MRNDLNKNDRHQPAMATQADGSVMDQHELARIIIDDAKIMMVDDEEINMEVLQIHLEEEGYRRFVSVSDSTQALQRIREELPDVLLLDIVMPQVSGYDILTAIRDDETLRYLPVIVLTSANDAQTKLKALKLGATDFLAKPIDASELALRLSNTLTAVAWQKRMSEVDPLTDLPNRAWFTRMLRQKCEACRAESSNSALILININRFKSINDSLGPARGDEVLLLFSNTVLECYRKGIKQPWFSSDVSDDTLPTVSRLDGDRFVAYLPLSEQGAPSDILTSLTESLINALNTPYVVSGQSIYLSISVGVSLLSDKTLSVETLINNAETAMLFAKRRNDKTFAIYSDFMDAKARELLSLENGLRTAVDNGEIFMVYQPKVHVASNQIAGAEALVRWLHPELGLISPVNFIPLAEDSGMIVSIGEWVLRESCFQARRWQLMGYKDFKIAVNVSIRQLHEPDFISTVKSALHDSELPPESLIIELTENMIMENAESNVVKLQKLNDLGAKISIDDFGTGYSSLSYLQRFPLDQLKIDRSFISEIVSDSSPAPIVKAMISLAHDLGLSVVAEGIETPEQLKRIQLLKCEEYQGYLCSKPVIATEFQTLLESDYRLQA</sequence>
<dbReference type="Pfam" id="PF00990">
    <property type="entry name" value="GGDEF"/>
    <property type="match status" value="1"/>
</dbReference>
<dbReference type="SMART" id="SM00267">
    <property type="entry name" value="GGDEF"/>
    <property type="match status" value="1"/>
</dbReference>
<name>A0A2Z2NXY6_9GAMM</name>
<feature type="domain" description="EAL" evidence="6">
    <location>
        <begin position="355"/>
        <end position="609"/>
    </location>
</feature>
<dbReference type="InterPro" id="IPR043128">
    <property type="entry name" value="Rev_trsase/Diguanyl_cyclase"/>
</dbReference>
<evidence type="ECO:0000313" key="9">
    <source>
        <dbReference type="Proteomes" id="UP000250079"/>
    </source>
</evidence>
<dbReference type="RefSeq" id="WP_088920269.1">
    <property type="nucleotide sequence ID" value="NZ_CP018632.1"/>
</dbReference>
<evidence type="ECO:0000313" key="8">
    <source>
        <dbReference type="EMBL" id="ASJ75345.1"/>
    </source>
</evidence>
<keyword evidence="2" id="KW-0973">c-di-GMP</keyword>
<dbReference type="PROSITE" id="PS50887">
    <property type="entry name" value="GGDEF"/>
    <property type="match status" value="1"/>
</dbReference>
<dbReference type="GO" id="GO:0000160">
    <property type="term" value="P:phosphorelay signal transduction system"/>
    <property type="evidence" value="ECO:0007669"/>
    <property type="project" value="InterPro"/>
</dbReference>
<feature type="compositionally biased region" description="Basic and acidic residues" evidence="4">
    <location>
        <begin position="1"/>
        <end position="12"/>
    </location>
</feature>
<dbReference type="Pfam" id="PF00563">
    <property type="entry name" value="EAL"/>
    <property type="match status" value="1"/>
</dbReference>
<dbReference type="SMART" id="SM00448">
    <property type="entry name" value="REC"/>
    <property type="match status" value="1"/>
</dbReference>
<dbReference type="PROSITE" id="PS50110">
    <property type="entry name" value="RESPONSE_REGULATORY"/>
    <property type="match status" value="1"/>
</dbReference>
<dbReference type="InterPro" id="IPR035919">
    <property type="entry name" value="EAL_sf"/>
</dbReference>
<dbReference type="Proteomes" id="UP000250079">
    <property type="component" value="Chromosome"/>
</dbReference>
<dbReference type="SMART" id="SM00052">
    <property type="entry name" value="EAL"/>
    <property type="match status" value="1"/>
</dbReference>